<feature type="domain" description="Phage-Barnase-EndoU-ColicinE5/D-RelE like nuclease 3" evidence="3">
    <location>
        <begin position="651"/>
        <end position="771"/>
    </location>
</feature>
<feature type="region of interest" description="Disordered" evidence="1">
    <location>
        <begin position="34"/>
        <end position="62"/>
    </location>
</feature>
<dbReference type="Pfam" id="PF18809">
    <property type="entry name" value="PBECR1"/>
    <property type="match status" value="1"/>
</dbReference>
<feature type="domain" description="Phage-Barnase-EndoU-ColicinE5/D-RelE-like nuclease" evidence="2">
    <location>
        <begin position="985"/>
        <end position="1074"/>
    </location>
</feature>
<gene>
    <name evidence="4" type="ORF">LS79_009730</name>
</gene>
<accession>A0A4U8U564</accession>
<feature type="non-terminal residue" evidence="4">
    <location>
        <position position="1175"/>
    </location>
</feature>
<organism evidence="4 5">
    <name type="scientific">Helicobacter bilis</name>
    <dbReference type="NCBI Taxonomy" id="37372"/>
    <lineage>
        <taxon>Bacteria</taxon>
        <taxon>Pseudomonadati</taxon>
        <taxon>Campylobacterota</taxon>
        <taxon>Epsilonproteobacteria</taxon>
        <taxon>Campylobacterales</taxon>
        <taxon>Helicobacteraceae</taxon>
        <taxon>Helicobacter</taxon>
    </lineage>
</organism>
<dbReference type="Proteomes" id="UP000029857">
    <property type="component" value="Unassembled WGS sequence"/>
</dbReference>
<feature type="region of interest" description="Disordered" evidence="1">
    <location>
        <begin position="569"/>
        <end position="600"/>
    </location>
</feature>
<dbReference type="Pfam" id="PF18812">
    <property type="entry name" value="PBECR3"/>
    <property type="match status" value="1"/>
</dbReference>
<evidence type="ECO:0000256" key="1">
    <source>
        <dbReference type="SAM" id="MobiDB-lite"/>
    </source>
</evidence>
<comment type="caution">
    <text evidence="4">The sequence shown here is derived from an EMBL/GenBank/DDBJ whole genome shotgun (WGS) entry which is preliminary data.</text>
</comment>
<feature type="compositionally biased region" description="Polar residues" evidence="1">
    <location>
        <begin position="587"/>
        <end position="600"/>
    </location>
</feature>
<evidence type="ECO:0000259" key="3">
    <source>
        <dbReference type="Pfam" id="PF18812"/>
    </source>
</evidence>
<dbReference type="EMBL" id="JRPJ02000046">
    <property type="protein sequence ID" value="TLE08581.1"/>
    <property type="molecule type" value="Genomic_DNA"/>
</dbReference>
<proteinExistence type="predicted"/>
<name>A0A4U8U564_9HELI</name>
<protein>
    <recommendedName>
        <fullName evidence="6">Phage-Barnase-EndoU-ColicinE5/D-RelE like nuclease 3 domain-containing protein</fullName>
    </recommendedName>
</protein>
<dbReference type="InterPro" id="IPR041092">
    <property type="entry name" value="PBECR1"/>
</dbReference>
<sequence>MTLSLNPTLTQEEVKEQNKEIQVDNIDIVTQHKPMPTQQENNTESSINTQEPIGQTPNTTKDFDINNKEYQEFVKEFLTAKQTAKDHYDLKYSKDLLAQSIDKFEITRLANPLFIANNIKDMGREGLELINKSGDQIKKSETELYDYLAKTGINHEMLGIKNFDEQKLKDAQIRQGLRGKTEYKQLNEKEKDYLKRQQNWAGALWDKMVHSEEKRVEELLRNDTRRYIDPDLLTDLIKIDSAYSSVLNAMKSSQTASQDLQKKLEEMDIKAKERGYAAAVYDKKAKALAIIDKQGKKYYLDEDGLTANLDKIIVNNWNDILLGSIPVGGWAAKGAQLGAKGAGIALKNAGFKGLGKEAAKAGAISFAASPLDYVTLRKEVGGEVDTTQMLEFSAGNALGSAAGVMAIGTLAKGASKAYNSIKDLKNLSTDDLKNIKISRYLDNEEASIHRKLAKFNKSEIDSNYEIFKGLQSDRIISKEMKDPTFMGNFMDKISDYNVLKHLSSKKESQDKLLSALFSNKELAREFAGKLTSEEATIVNKAIHAMGENFTRLSKEYEQQIIDEYAKSGKIKGNPHTEMQNPHVEPQGETSSLNGNKDFFTTPQYDNIESKSIQEIINIIETSPQKGRDMQIIGEANFTPQIIEYAHKNNKKIAIDKLSKTEAEQLGFKYANDVRVTIDYQAINHTLNRHGVESNLVKQSGQKPVEYSDIANYRNIAKTANETFFSKDDLGQDVILSFKQINGHAIIVESIRKKGNELAFKSMYFEKGSYKNSKAYKDVVESQKANHFQAPYGYEPHADANTPQIKADNHIIPQNLPEVYKNMLDEIDKQAKQDYKTSIDNLQNALNDTDFKATLLQGYKQVTDDAIESLGLDNQLTNTLIRETQKLESKPNISLAQAIELRKNINEIMRNYEKSSSDLKKFRANKHLDNIKDNIDNAIKNALDSKVIKDETAIREFGENYPQFYHKPQEAISHLLETRSGQVQAAMHKKGVGDIDFIWGDSEKGLQHILERRTQQYGEEKALKFVKDLPRMIDEAVVFENLKHKIILKTPKATIVLGKRENNQFVLSGFYDRKNKKLGISSPSYEANFTDKSGFQHNDGGVLLSNRPNPTQKTLTRQEADELFSHFQQANKNYAQIKESLNDKFAKALTKGMNKKDLDSRLTIEQWKQRVLDTQW</sequence>
<dbReference type="InterPro" id="IPR041301">
    <property type="entry name" value="PBECR3"/>
</dbReference>
<evidence type="ECO:0008006" key="6">
    <source>
        <dbReference type="Google" id="ProtNLM"/>
    </source>
</evidence>
<evidence type="ECO:0000259" key="2">
    <source>
        <dbReference type="Pfam" id="PF18809"/>
    </source>
</evidence>
<evidence type="ECO:0000313" key="4">
    <source>
        <dbReference type="EMBL" id="TLE08581.1"/>
    </source>
</evidence>
<reference evidence="4 5" key="1">
    <citation type="journal article" date="2014" name="Genome Announc.">
        <title>Draft genome sequences of eight enterohepatic helicobacter species isolated from both laboratory and wild rodents.</title>
        <authorList>
            <person name="Sheh A."/>
            <person name="Shen Z."/>
            <person name="Fox J.G."/>
        </authorList>
    </citation>
    <scope>NUCLEOTIDE SEQUENCE [LARGE SCALE GENOMIC DNA]</scope>
    <source>
        <strain evidence="4 5">ATCC 49320</strain>
    </source>
</reference>
<feature type="compositionally biased region" description="Polar residues" evidence="1">
    <location>
        <begin position="36"/>
        <end position="60"/>
    </location>
</feature>
<evidence type="ECO:0000313" key="5">
    <source>
        <dbReference type="Proteomes" id="UP000029857"/>
    </source>
</evidence>
<dbReference type="AlphaFoldDB" id="A0A4U8U564"/>